<dbReference type="Pfam" id="PF12833">
    <property type="entry name" value="HTH_18"/>
    <property type="match status" value="1"/>
</dbReference>
<evidence type="ECO:0000259" key="3">
    <source>
        <dbReference type="PROSITE" id="PS01124"/>
    </source>
</evidence>
<comment type="caution">
    <text evidence="4">The sequence shown here is derived from an EMBL/GenBank/DDBJ whole genome shotgun (WGS) entry which is preliminary data.</text>
</comment>
<evidence type="ECO:0000256" key="1">
    <source>
        <dbReference type="ARBA" id="ARBA00023015"/>
    </source>
</evidence>
<dbReference type="GO" id="GO:0043565">
    <property type="term" value="F:sequence-specific DNA binding"/>
    <property type="evidence" value="ECO:0007669"/>
    <property type="project" value="InterPro"/>
</dbReference>
<dbReference type="GO" id="GO:0003700">
    <property type="term" value="F:DNA-binding transcription factor activity"/>
    <property type="evidence" value="ECO:0007669"/>
    <property type="project" value="InterPro"/>
</dbReference>
<gene>
    <name evidence="4" type="primary">cdhR</name>
    <name evidence="4" type="ORF">SFB21_3016</name>
</gene>
<accession>A0A811GDW1</accession>
<dbReference type="SUPFAM" id="SSF46689">
    <property type="entry name" value="Homeodomain-like"/>
    <property type="match status" value="2"/>
</dbReference>
<dbReference type="PANTHER" id="PTHR43130">
    <property type="entry name" value="ARAC-FAMILY TRANSCRIPTIONAL REGULATOR"/>
    <property type="match status" value="1"/>
</dbReference>
<sequence length="326" mass="37349">MIQVIILGFDGALASAITGVLDLFSMAGVSWNRIQKQQVQRLFNVNIATANGHSIQCINGLKIEAHLVFKEIKAADLIVIPTIAAPIDTVLAQNAELIEFLLQAYHQNWLIAGNCTGNFFLAEAGLLDDKQATTHWGFKDIFQQRYPKVQLKADQLITQDGHIYCAGGGLAWFDLGLHLIDRFYGFETAIHTAKSFVLDYRRDNQLSYSLMRISKPHQDALIKEIQNWLEQHYAEQFTLDDLAQQFNVTVRTLIRRFKAVLDIPPNHYLQAIRIEAAQKKLEETELPIDLVMQQVGYQDPSSFRRLFRKKTGLTPLDYRRRFSRRF</sequence>
<dbReference type="Gene3D" id="3.40.50.880">
    <property type="match status" value="1"/>
</dbReference>
<dbReference type="CDD" id="cd03138">
    <property type="entry name" value="GATase1_AraC_2"/>
    <property type="match status" value="1"/>
</dbReference>
<dbReference type="InterPro" id="IPR009057">
    <property type="entry name" value="Homeodomain-like_sf"/>
</dbReference>
<dbReference type="SMART" id="SM00342">
    <property type="entry name" value="HTH_ARAC"/>
    <property type="match status" value="1"/>
</dbReference>
<proteinExistence type="predicted"/>
<dbReference type="Gene3D" id="1.10.10.60">
    <property type="entry name" value="Homeodomain-like"/>
    <property type="match status" value="2"/>
</dbReference>
<dbReference type="SUPFAM" id="SSF52317">
    <property type="entry name" value="Class I glutamine amidotransferase-like"/>
    <property type="match status" value="1"/>
</dbReference>
<dbReference type="InterPro" id="IPR029062">
    <property type="entry name" value="Class_I_gatase-like"/>
</dbReference>
<dbReference type="EMBL" id="CADDTS010000048">
    <property type="protein sequence ID" value="CAB1221802.1"/>
    <property type="molecule type" value="Genomic_DNA"/>
</dbReference>
<keyword evidence="2" id="KW-0804">Transcription</keyword>
<dbReference type="RefSeq" id="WP_174560740.1">
    <property type="nucleotide sequence ID" value="NZ_CADDTS010000048.1"/>
</dbReference>
<dbReference type="InterPro" id="IPR002818">
    <property type="entry name" value="DJ-1/PfpI"/>
</dbReference>
<dbReference type="InterPro" id="IPR052158">
    <property type="entry name" value="INH-QAR"/>
</dbReference>
<evidence type="ECO:0000313" key="4">
    <source>
        <dbReference type="EMBL" id="CAB1221802.1"/>
    </source>
</evidence>
<dbReference type="Proteomes" id="UP000489961">
    <property type="component" value="Unassembled WGS sequence"/>
</dbReference>
<evidence type="ECO:0000313" key="5">
    <source>
        <dbReference type="Proteomes" id="UP000489961"/>
    </source>
</evidence>
<dbReference type="AlphaFoldDB" id="A0A811GDW1"/>
<protein>
    <submittedName>
        <fullName evidence="4">HTH-type transcriptional regulator CdhR</fullName>
    </submittedName>
</protein>
<reference evidence="4 5" key="1">
    <citation type="submission" date="2020-02" db="EMBL/GenBank/DDBJ databases">
        <authorList>
            <person name="Chaudhuri R."/>
        </authorList>
    </citation>
    <scope>NUCLEOTIDE SEQUENCE [LARGE SCALE GENOMIC DNA]</scope>
    <source>
        <strain evidence="4">SFB21</strain>
    </source>
</reference>
<dbReference type="Pfam" id="PF01965">
    <property type="entry name" value="DJ-1_PfpI"/>
    <property type="match status" value="1"/>
</dbReference>
<organism evidence="4 5">
    <name type="scientific">Acinetobacter bouvetii</name>
    <dbReference type="NCBI Taxonomy" id="202951"/>
    <lineage>
        <taxon>Bacteria</taxon>
        <taxon>Pseudomonadati</taxon>
        <taxon>Pseudomonadota</taxon>
        <taxon>Gammaproteobacteria</taxon>
        <taxon>Moraxellales</taxon>
        <taxon>Moraxellaceae</taxon>
        <taxon>Acinetobacter</taxon>
    </lineage>
</organism>
<dbReference type="PANTHER" id="PTHR43130:SF11">
    <property type="entry name" value="TRANSCRIPTIONAL REGULATORY PROTEIN"/>
    <property type="match status" value="1"/>
</dbReference>
<keyword evidence="1" id="KW-0805">Transcription regulation</keyword>
<dbReference type="PROSITE" id="PS01124">
    <property type="entry name" value="HTH_ARAC_FAMILY_2"/>
    <property type="match status" value="1"/>
</dbReference>
<feature type="domain" description="HTH araC/xylS-type" evidence="3">
    <location>
        <begin position="223"/>
        <end position="321"/>
    </location>
</feature>
<dbReference type="InterPro" id="IPR018060">
    <property type="entry name" value="HTH_AraC"/>
</dbReference>
<name>A0A811GDW1_9GAMM</name>
<evidence type="ECO:0000256" key="2">
    <source>
        <dbReference type="ARBA" id="ARBA00023163"/>
    </source>
</evidence>